<comment type="caution">
    <text evidence="1">The sequence shown here is derived from an EMBL/GenBank/DDBJ whole genome shotgun (WGS) entry which is preliminary data.</text>
</comment>
<sequence>MFYQRKLFYAMLCKQSAAAEKRSLFLYCTFAFLLMKNVTNGLEQCQTFPKSQYLTEFGCPWLFVKPVYQWIQIFLQYQ</sequence>
<proteinExistence type="predicted"/>
<name>A0AAV2BV34_9ARAC</name>
<dbReference type="AlphaFoldDB" id="A0AAV2BV34"/>
<gene>
    <name evidence="1" type="ORF">LARSCL_LOCUS21568</name>
</gene>
<protein>
    <submittedName>
        <fullName evidence="1">Uncharacterized protein</fullName>
    </submittedName>
</protein>
<evidence type="ECO:0000313" key="2">
    <source>
        <dbReference type="Proteomes" id="UP001497382"/>
    </source>
</evidence>
<dbReference type="Proteomes" id="UP001497382">
    <property type="component" value="Unassembled WGS sequence"/>
</dbReference>
<reference evidence="1 2" key="1">
    <citation type="submission" date="2024-04" db="EMBL/GenBank/DDBJ databases">
        <authorList>
            <person name="Rising A."/>
            <person name="Reimegard J."/>
            <person name="Sonavane S."/>
            <person name="Akerstrom W."/>
            <person name="Nylinder S."/>
            <person name="Hedman E."/>
            <person name="Kallberg Y."/>
        </authorList>
    </citation>
    <scope>NUCLEOTIDE SEQUENCE [LARGE SCALE GENOMIC DNA]</scope>
</reference>
<keyword evidence="2" id="KW-1185">Reference proteome</keyword>
<evidence type="ECO:0000313" key="1">
    <source>
        <dbReference type="EMBL" id="CAL1299780.1"/>
    </source>
</evidence>
<accession>A0AAV2BV34</accession>
<dbReference type="EMBL" id="CAXIEN010000518">
    <property type="protein sequence ID" value="CAL1299780.1"/>
    <property type="molecule type" value="Genomic_DNA"/>
</dbReference>
<organism evidence="1 2">
    <name type="scientific">Larinioides sclopetarius</name>
    <dbReference type="NCBI Taxonomy" id="280406"/>
    <lineage>
        <taxon>Eukaryota</taxon>
        <taxon>Metazoa</taxon>
        <taxon>Ecdysozoa</taxon>
        <taxon>Arthropoda</taxon>
        <taxon>Chelicerata</taxon>
        <taxon>Arachnida</taxon>
        <taxon>Araneae</taxon>
        <taxon>Araneomorphae</taxon>
        <taxon>Entelegynae</taxon>
        <taxon>Araneoidea</taxon>
        <taxon>Araneidae</taxon>
        <taxon>Larinioides</taxon>
    </lineage>
</organism>